<gene>
    <name evidence="1" type="ORF">SAY86_005165</name>
</gene>
<keyword evidence="2" id="KW-1185">Reference proteome</keyword>
<protein>
    <submittedName>
        <fullName evidence="1">Uncharacterized protein</fullName>
    </submittedName>
</protein>
<dbReference type="PANTHER" id="PTHR33450">
    <property type="entry name" value="EMB|CAB67623.1-RELATED"/>
    <property type="match status" value="1"/>
</dbReference>
<proteinExistence type="predicted"/>
<organism evidence="1 2">
    <name type="scientific">Trapa natans</name>
    <name type="common">Water chestnut</name>
    <dbReference type="NCBI Taxonomy" id="22666"/>
    <lineage>
        <taxon>Eukaryota</taxon>
        <taxon>Viridiplantae</taxon>
        <taxon>Streptophyta</taxon>
        <taxon>Embryophyta</taxon>
        <taxon>Tracheophyta</taxon>
        <taxon>Spermatophyta</taxon>
        <taxon>Magnoliopsida</taxon>
        <taxon>eudicotyledons</taxon>
        <taxon>Gunneridae</taxon>
        <taxon>Pentapetalae</taxon>
        <taxon>rosids</taxon>
        <taxon>malvids</taxon>
        <taxon>Myrtales</taxon>
        <taxon>Lythraceae</taxon>
        <taxon>Trapa</taxon>
    </lineage>
</organism>
<sequence>MPSPYCSSSFSSTSSTKTLIRTLFHLQIRRVARALAGVKSFLVQVLRKSTSSPVHLFVYLTSNKKTNKIYFGSFRLHYNWCSSRYWSVADSVLDGSVPPAPATSKGFHCCSPSGVMTLQYVEVDGGDDDETPELSGYLRWLEEKKLVGVHGEGISTEQQQQQPHQPWKNEIDQLAEMFIAKCHEKFILEKQESDRRFNEMLARSM</sequence>
<reference evidence="1 2" key="1">
    <citation type="journal article" date="2023" name="Hortic Res">
        <title>Pangenome of water caltrop reveals structural variations and asymmetric subgenome divergence after allopolyploidization.</title>
        <authorList>
            <person name="Zhang X."/>
            <person name="Chen Y."/>
            <person name="Wang L."/>
            <person name="Yuan Y."/>
            <person name="Fang M."/>
            <person name="Shi L."/>
            <person name="Lu R."/>
            <person name="Comes H.P."/>
            <person name="Ma Y."/>
            <person name="Chen Y."/>
            <person name="Huang G."/>
            <person name="Zhou Y."/>
            <person name="Zheng Z."/>
            <person name="Qiu Y."/>
        </authorList>
    </citation>
    <scope>NUCLEOTIDE SEQUENCE [LARGE SCALE GENOMIC DNA]</scope>
    <source>
        <strain evidence="1">F231</strain>
    </source>
</reference>
<dbReference type="EMBL" id="JAXQNO010000018">
    <property type="protein sequence ID" value="KAK4776477.1"/>
    <property type="molecule type" value="Genomic_DNA"/>
</dbReference>
<dbReference type="AlphaFoldDB" id="A0AAN7QS82"/>
<dbReference type="InterPro" id="IPR008480">
    <property type="entry name" value="DUF761_pln"/>
</dbReference>
<dbReference type="Pfam" id="PF05553">
    <property type="entry name" value="DUF761"/>
    <property type="match status" value="1"/>
</dbReference>
<name>A0AAN7QS82_TRANT</name>
<evidence type="ECO:0000313" key="2">
    <source>
        <dbReference type="Proteomes" id="UP001346149"/>
    </source>
</evidence>
<evidence type="ECO:0000313" key="1">
    <source>
        <dbReference type="EMBL" id="KAK4776477.1"/>
    </source>
</evidence>
<dbReference type="Proteomes" id="UP001346149">
    <property type="component" value="Unassembled WGS sequence"/>
</dbReference>
<dbReference type="PANTHER" id="PTHR33450:SF4">
    <property type="entry name" value="OS04G0665666 PROTEIN"/>
    <property type="match status" value="1"/>
</dbReference>
<comment type="caution">
    <text evidence="1">The sequence shown here is derived from an EMBL/GenBank/DDBJ whole genome shotgun (WGS) entry which is preliminary data.</text>
</comment>
<accession>A0AAN7QS82</accession>